<gene>
    <name evidence="2" type="ORF">M408DRAFT_26741</name>
</gene>
<name>A0A0C3AZT7_SERVB</name>
<reference evidence="3" key="2">
    <citation type="submission" date="2015-01" db="EMBL/GenBank/DDBJ databases">
        <title>Evolutionary Origins and Diversification of the Mycorrhizal Mutualists.</title>
        <authorList>
            <consortium name="DOE Joint Genome Institute"/>
            <consortium name="Mycorrhizal Genomics Consortium"/>
            <person name="Kohler A."/>
            <person name="Kuo A."/>
            <person name="Nagy L.G."/>
            <person name="Floudas D."/>
            <person name="Copeland A."/>
            <person name="Barry K.W."/>
            <person name="Cichocki N."/>
            <person name="Veneault-Fourrey C."/>
            <person name="LaButti K."/>
            <person name="Lindquist E.A."/>
            <person name="Lipzen A."/>
            <person name="Lundell T."/>
            <person name="Morin E."/>
            <person name="Murat C."/>
            <person name="Riley R."/>
            <person name="Ohm R."/>
            <person name="Sun H."/>
            <person name="Tunlid A."/>
            <person name="Henrissat B."/>
            <person name="Grigoriev I.V."/>
            <person name="Hibbett D.S."/>
            <person name="Martin F."/>
        </authorList>
    </citation>
    <scope>NUCLEOTIDE SEQUENCE [LARGE SCALE GENOMIC DNA]</scope>
    <source>
        <strain evidence="3">MAFF 305830</strain>
    </source>
</reference>
<dbReference type="HOGENOM" id="CLU_1256715_0_0_1"/>
<reference evidence="2 3" key="1">
    <citation type="submission" date="2014-04" db="EMBL/GenBank/DDBJ databases">
        <authorList>
            <consortium name="DOE Joint Genome Institute"/>
            <person name="Kuo A."/>
            <person name="Zuccaro A."/>
            <person name="Kohler A."/>
            <person name="Nagy L.G."/>
            <person name="Floudas D."/>
            <person name="Copeland A."/>
            <person name="Barry K.W."/>
            <person name="Cichocki N."/>
            <person name="Veneault-Fourrey C."/>
            <person name="LaButti K."/>
            <person name="Lindquist E.A."/>
            <person name="Lipzen A."/>
            <person name="Lundell T."/>
            <person name="Morin E."/>
            <person name="Murat C."/>
            <person name="Sun H."/>
            <person name="Tunlid A."/>
            <person name="Henrissat B."/>
            <person name="Grigoriev I.V."/>
            <person name="Hibbett D.S."/>
            <person name="Martin F."/>
            <person name="Nordberg H.P."/>
            <person name="Cantor M.N."/>
            <person name="Hua S.X."/>
        </authorList>
    </citation>
    <scope>NUCLEOTIDE SEQUENCE [LARGE SCALE GENOMIC DNA]</scope>
    <source>
        <strain evidence="2 3">MAFF 305830</strain>
    </source>
</reference>
<feature type="region of interest" description="Disordered" evidence="1">
    <location>
        <begin position="1"/>
        <end position="65"/>
    </location>
</feature>
<organism evidence="2 3">
    <name type="scientific">Serendipita vermifera MAFF 305830</name>
    <dbReference type="NCBI Taxonomy" id="933852"/>
    <lineage>
        <taxon>Eukaryota</taxon>
        <taxon>Fungi</taxon>
        <taxon>Dikarya</taxon>
        <taxon>Basidiomycota</taxon>
        <taxon>Agaricomycotina</taxon>
        <taxon>Agaricomycetes</taxon>
        <taxon>Sebacinales</taxon>
        <taxon>Serendipitaceae</taxon>
        <taxon>Serendipita</taxon>
    </lineage>
</organism>
<dbReference type="EMBL" id="KN824320">
    <property type="protein sequence ID" value="KIM24776.1"/>
    <property type="molecule type" value="Genomic_DNA"/>
</dbReference>
<keyword evidence="3" id="KW-1185">Reference proteome</keyword>
<evidence type="ECO:0000313" key="3">
    <source>
        <dbReference type="Proteomes" id="UP000054097"/>
    </source>
</evidence>
<feature type="compositionally biased region" description="Polar residues" evidence="1">
    <location>
        <begin position="50"/>
        <end position="59"/>
    </location>
</feature>
<evidence type="ECO:0000313" key="2">
    <source>
        <dbReference type="EMBL" id="KIM24776.1"/>
    </source>
</evidence>
<dbReference type="AlphaFoldDB" id="A0A0C3AZT7"/>
<feature type="compositionally biased region" description="Low complexity" evidence="1">
    <location>
        <begin position="17"/>
        <end position="31"/>
    </location>
</feature>
<sequence length="220" mass="24779">MTKTNTKESARQFKIESVSPSMSPSASVIWSGTESEDYCEERKVDDRPTQVPQQSPLKNTTEDDARAPFSMNRHFEAMFQAFKKLEDISLPSFYDTLRSLNGEQVTDDQMAPTSYARRTVYKRFPKKVLTGPDACSYSSEMLMVSFSNERKIEPTTNVNGIYVPVGEKDTEAMDTAHISETSSGVDDGVHKMHNAMVDSIMSALDEMEIYPPKQSKLGRF</sequence>
<accession>A0A0C3AZT7</accession>
<proteinExistence type="predicted"/>
<feature type="compositionally biased region" description="Basic and acidic residues" evidence="1">
    <location>
        <begin position="1"/>
        <end position="14"/>
    </location>
</feature>
<dbReference type="Proteomes" id="UP000054097">
    <property type="component" value="Unassembled WGS sequence"/>
</dbReference>
<evidence type="ECO:0000256" key="1">
    <source>
        <dbReference type="SAM" id="MobiDB-lite"/>
    </source>
</evidence>
<protein>
    <submittedName>
        <fullName evidence="2">Uncharacterized protein</fullName>
    </submittedName>
</protein>